<keyword evidence="3" id="KW-1185">Reference proteome</keyword>
<dbReference type="Pfam" id="PF24254">
    <property type="entry name" value="DUF7455"/>
    <property type="match status" value="1"/>
</dbReference>
<dbReference type="RefSeq" id="WP_310912805.1">
    <property type="nucleotide sequence ID" value="NZ_JAVLVT010000005.1"/>
</dbReference>
<evidence type="ECO:0000313" key="2">
    <source>
        <dbReference type="EMBL" id="MDS1271278.1"/>
    </source>
</evidence>
<protein>
    <recommendedName>
        <fullName evidence="1">DUF7455 domain-containing protein</fullName>
    </recommendedName>
</protein>
<dbReference type="InterPro" id="IPR055878">
    <property type="entry name" value="DUF7455"/>
</dbReference>
<evidence type="ECO:0000313" key="3">
    <source>
        <dbReference type="Proteomes" id="UP001250214"/>
    </source>
</evidence>
<gene>
    <name evidence="2" type="ORF">RIF23_13325</name>
</gene>
<proteinExistence type="predicted"/>
<accession>A0ABU2H7K8</accession>
<dbReference type="Proteomes" id="UP001250214">
    <property type="component" value="Unassembled WGS sequence"/>
</dbReference>
<organism evidence="2 3">
    <name type="scientific">Lipingzhangella rawalii</name>
    <dbReference type="NCBI Taxonomy" id="2055835"/>
    <lineage>
        <taxon>Bacteria</taxon>
        <taxon>Bacillati</taxon>
        <taxon>Actinomycetota</taxon>
        <taxon>Actinomycetes</taxon>
        <taxon>Streptosporangiales</taxon>
        <taxon>Nocardiopsidaceae</taxon>
        <taxon>Lipingzhangella</taxon>
    </lineage>
</organism>
<sequence length="76" mass="8292">MTGTLAPTQPLTAADRCDRCGAQAYVRVVLNSGGDLLFCAHHARKHDDELRKIAAEIQDETSKLQENPATAAEDER</sequence>
<evidence type="ECO:0000259" key="1">
    <source>
        <dbReference type="Pfam" id="PF24254"/>
    </source>
</evidence>
<dbReference type="EMBL" id="JAVLVT010000005">
    <property type="protein sequence ID" value="MDS1271278.1"/>
    <property type="molecule type" value="Genomic_DNA"/>
</dbReference>
<name>A0ABU2H7K8_9ACTN</name>
<feature type="domain" description="DUF7455" evidence="1">
    <location>
        <begin position="11"/>
        <end position="64"/>
    </location>
</feature>
<comment type="caution">
    <text evidence="2">The sequence shown here is derived from an EMBL/GenBank/DDBJ whole genome shotgun (WGS) entry which is preliminary data.</text>
</comment>
<reference evidence="3" key="1">
    <citation type="submission" date="2023-07" db="EMBL/GenBank/DDBJ databases">
        <title>Novel species in the genus Lipingzhangella isolated from Sambhar Salt Lake.</title>
        <authorList>
            <person name="Jiya N."/>
            <person name="Kajale S."/>
            <person name="Sharma A."/>
        </authorList>
    </citation>
    <scope>NUCLEOTIDE SEQUENCE [LARGE SCALE GENOMIC DNA]</scope>
    <source>
        <strain evidence="3">LS1_29</strain>
    </source>
</reference>